<name>A0A4Q7J383_9PSEU</name>
<dbReference type="AlphaFoldDB" id="A0A4Q7J383"/>
<evidence type="ECO:0000313" key="2">
    <source>
        <dbReference type="EMBL" id="RZQ61072.1"/>
    </source>
</evidence>
<proteinExistence type="predicted"/>
<dbReference type="OrthoDB" id="4244057at2"/>
<comment type="caution">
    <text evidence="2">The sequence shown here is derived from an EMBL/GenBank/DDBJ whole genome shotgun (WGS) entry which is preliminary data.</text>
</comment>
<keyword evidence="3" id="KW-1185">Reference proteome</keyword>
<feature type="region of interest" description="Disordered" evidence="1">
    <location>
        <begin position="1"/>
        <end position="80"/>
    </location>
</feature>
<evidence type="ECO:0000313" key="3">
    <source>
        <dbReference type="Proteomes" id="UP000292003"/>
    </source>
</evidence>
<protein>
    <submittedName>
        <fullName evidence="2">Uncharacterized protein</fullName>
    </submittedName>
</protein>
<organism evidence="2 3">
    <name type="scientific">Amycolatopsis suaedae</name>
    <dbReference type="NCBI Taxonomy" id="2510978"/>
    <lineage>
        <taxon>Bacteria</taxon>
        <taxon>Bacillati</taxon>
        <taxon>Actinomycetota</taxon>
        <taxon>Actinomycetes</taxon>
        <taxon>Pseudonocardiales</taxon>
        <taxon>Pseudonocardiaceae</taxon>
        <taxon>Amycolatopsis</taxon>
    </lineage>
</organism>
<gene>
    <name evidence="2" type="ORF">EWH70_24590</name>
</gene>
<evidence type="ECO:0000256" key="1">
    <source>
        <dbReference type="SAM" id="MobiDB-lite"/>
    </source>
</evidence>
<dbReference type="RefSeq" id="WP_130477886.1">
    <property type="nucleotide sequence ID" value="NZ_SFCC01000013.1"/>
</dbReference>
<accession>A0A4Q7J383</accession>
<sequence length="80" mass="8094">MFSWLRKLMGRPASADAESDVATDPANAGSRVSGGDTGRRGGDAESTTGPGPNDTHVGRVAGQDEGFAGDTGAEARSRDT</sequence>
<reference evidence="2 3" key="1">
    <citation type="submission" date="2019-02" db="EMBL/GenBank/DDBJ databases">
        <title>Draft genome sequence of Amycolatopsis sp. 8-3EHSu isolated from roots of Suaeda maritima.</title>
        <authorList>
            <person name="Duangmal K."/>
            <person name="Chantavorakit T."/>
        </authorList>
    </citation>
    <scope>NUCLEOTIDE SEQUENCE [LARGE SCALE GENOMIC DNA]</scope>
    <source>
        <strain evidence="2 3">8-3EHSu</strain>
    </source>
</reference>
<dbReference type="EMBL" id="SFCC01000013">
    <property type="protein sequence ID" value="RZQ61072.1"/>
    <property type="molecule type" value="Genomic_DNA"/>
</dbReference>
<dbReference type="Proteomes" id="UP000292003">
    <property type="component" value="Unassembled WGS sequence"/>
</dbReference>